<evidence type="ECO:0000256" key="2">
    <source>
        <dbReference type="ARBA" id="ARBA00009950"/>
    </source>
</evidence>
<evidence type="ECO:0000256" key="7">
    <source>
        <dbReference type="SAM" id="Phobius"/>
    </source>
</evidence>
<dbReference type="Proteomes" id="UP001479436">
    <property type="component" value="Unassembled WGS sequence"/>
</dbReference>
<evidence type="ECO:0000256" key="3">
    <source>
        <dbReference type="ARBA" id="ARBA00022692"/>
    </source>
</evidence>
<sequence>MSSNSLPVNAAKKSSRQISLDNVEILANLHTQFLAENALFIFVRAVICFHSFSVWDFLLYFVTGGISSLCYAQLLKKGTPVYTYVGKLRNPGEDLNADGLNAFLFHVMYATWFVQIGSIITDYVYFTYLLVPVYGFIKLWPTVIKPYFIPKVSVE</sequence>
<evidence type="ECO:0000313" key="8">
    <source>
        <dbReference type="EMBL" id="KAK9764816.1"/>
    </source>
</evidence>
<evidence type="ECO:0000256" key="1">
    <source>
        <dbReference type="ARBA" id="ARBA00004477"/>
    </source>
</evidence>
<keyword evidence="9" id="KW-1185">Reference proteome</keyword>
<keyword evidence="6 7" id="KW-0472">Membrane</keyword>
<feature type="transmembrane region" description="Helical" evidence="7">
    <location>
        <begin position="123"/>
        <end position="141"/>
    </location>
</feature>
<dbReference type="PANTHER" id="PTHR13505:SF7">
    <property type="entry name" value="TRANSMEMBRANE PROTEIN 208"/>
    <property type="match status" value="1"/>
</dbReference>
<reference evidence="8 9" key="1">
    <citation type="submission" date="2023-04" db="EMBL/GenBank/DDBJ databases">
        <title>Genome of Basidiobolus ranarum AG-B5.</title>
        <authorList>
            <person name="Stajich J.E."/>
            <person name="Carter-House D."/>
            <person name="Gryganskyi A."/>
        </authorList>
    </citation>
    <scope>NUCLEOTIDE SEQUENCE [LARGE SCALE GENOMIC DNA]</scope>
    <source>
        <strain evidence="8 9">AG-B5</strain>
    </source>
</reference>
<keyword evidence="4" id="KW-0256">Endoplasmic reticulum</keyword>
<comment type="subcellular location">
    <subcellularLocation>
        <location evidence="1">Endoplasmic reticulum membrane</location>
        <topology evidence="1">Multi-pass membrane protein</topology>
    </subcellularLocation>
</comment>
<dbReference type="EMBL" id="JASJQH010000362">
    <property type="protein sequence ID" value="KAK9764816.1"/>
    <property type="molecule type" value="Genomic_DNA"/>
</dbReference>
<evidence type="ECO:0000313" key="9">
    <source>
        <dbReference type="Proteomes" id="UP001479436"/>
    </source>
</evidence>
<accession>A0ABR2WTS2</accession>
<organism evidence="8 9">
    <name type="scientific">Basidiobolus ranarum</name>
    <dbReference type="NCBI Taxonomy" id="34480"/>
    <lineage>
        <taxon>Eukaryota</taxon>
        <taxon>Fungi</taxon>
        <taxon>Fungi incertae sedis</taxon>
        <taxon>Zoopagomycota</taxon>
        <taxon>Entomophthoromycotina</taxon>
        <taxon>Basidiobolomycetes</taxon>
        <taxon>Basidiobolales</taxon>
        <taxon>Basidiobolaceae</taxon>
        <taxon>Basidiobolus</taxon>
    </lineage>
</organism>
<comment type="caution">
    <text evidence="8">The sequence shown here is derived from an EMBL/GenBank/DDBJ whole genome shotgun (WGS) entry which is preliminary data.</text>
</comment>
<dbReference type="InterPro" id="IPR008506">
    <property type="entry name" value="SND2/TMEM208"/>
</dbReference>
<comment type="similarity">
    <text evidence="2">Belongs to the TMEM208 family.</text>
</comment>
<keyword evidence="3 7" id="KW-0812">Transmembrane</keyword>
<name>A0ABR2WTS2_9FUNG</name>
<evidence type="ECO:0000256" key="4">
    <source>
        <dbReference type="ARBA" id="ARBA00022824"/>
    </source>
</evidence>
<dbReference type="Pfam" id="PF05620">
    <property type="entry name" value="TMEM208_SND2"/>
    <property type="match status" value="1"/>
</dbReference>
<proteinExistence type="inferred from homology"/>
<evidence type="ECO:0000256" key="6">
    <source>
        <dbReference type="ARBA" id="ARBA00023136"/>
    </source>
</evidence>
<dbReference type="PANTHER" id="PTHR13505">
    <property type="entry name" value="TRANSMEMBRANE PROTEIN 208"/>
    <property type="match status" value="1"/>
</dbReference>
<keyword evidence="5 7" id="KW-1133">Transmembrane helix</keyword>
<feature type="transmembrane region" description="Helical" evidence="7">
    <location>
        <begin position="33"/>
        <end position="52"/>
    </location>
</feature>
<protein>
    <submittedName>
        <fullName evidence="8">Uncharacterized protein</fullName>
    </submittedName>
</protein>
<evidence type="ECO:0000256" key="5">
    <source>
        <dbReference type="ARBA" id="ARBA00022989"/>
    </source>
</evidence>
<gene>
    <name evidence="8" type="ORF">K7432_007378</name>
</gene>